<sequence>MKSSLPKVLHPVGGQSMIDWSIQLARRVGCEKIITVVSPNSDALKSHVTAALGDSAIAIQDPPLGTGHAVRAAEAALSGFTGDVIVLYGDTPLIPSTAVEALFGELEQGTGVGVLGFHAREPGAYGRLVTNGNDELEAIVEAKDASPEQLKIDICNSGVMAVRSDRLFRLLSRVTNDNKKGEYYLTDIVGLARDEGATCKVVTCQEADVMGVNSRVELAVAEAAFQSRRRQELLESGVTMTAPDTVFLAHDTIIENDVVIEPHVVFAPGVHVRSGAVIRAFSHLEGAIVDEGAQIGPYARLRPGARIGEGARIGNFVEVKKTRVGKGAKANHLAYLGDGEVGANANLGAGTIFCNYDGFLKYTTRIGEGAFVGSNSALVAPVSIGKGAYVGSGSVITEDVSADALAIGRGRQVEKAGWAAHFRVEMAEKKKQTQT</sequence>
<evidence type="ECO:0000256" key="8">
    <source>
        <dbReference type="ARBA" id="ARBA00022737"/>
    </source>
</evidence>
<comment type="caution">
    <text evidence="20">The sequence shown here is derived from an EMBL/GenBank/DDBJ whole genome shotgun (WGS) entry which is preliminary data.</text>
</comment>
<feature type="binding site" evidence="18">
    <location>
        <position position="126"/>
    </location>
    <ligand>
        <name>UDP-N-acetyl-alpha-D-glucosamine</name>
        <dbReference type="ChEBI" id="CHEBI:57705"/>
    </ligand>
</feature>
<comment type="catalytic activity">
    <reaction evidence="16 18">
        <text>N-acetyl-alpha-D-glucosamine 1-phosphate + UTP + H(+) = UDP-N-acetyl-alpha-D-glucosamine + diphosphate</text>
        <dbReference type="Rhea" id="RHEA:13509"/>
        <dbReference type="ChEBI" id="CHEBI:15378"/>
        <dbReference type="ChEBI" id="CHEBI:33019"/>
        <dbReference type="ChEBI" id="CHEBI:46398"/>
        <dbReference type="ChEBI" id="CHEBI:57705"/>
        <dbReference type="ChEBI" id="CHEBI:57776"/>
        <dbReference type="EC" id="2.7.7.23"/>
    </reaction>
</comment>
<feature type="binding site" evidence="18">
    <location>
        <position position="60"/>
    </location>
    <ligand>
        <name>UDP-N-acetyl-alpha-D-glucosamine</name>
        <dbReference type="ChEBI" id="CHEBI:57705"/>
    </ligand>
</feature>
<dbReference type="PROSITE" id="PS00101">
    <property type="entry name" value="HEXAPEP_TRANSFERASES"/>
    <property type="match status" value="1"/>
</dbReference>
<accession>A0ABQ1J8D3</accession>
<feature type="binding site" evidence="18">
    <location>
        <position position="302"/>
    </location>
    <ligand>
        <name>UDP-N-acetyl-alpha-D-glucosamine</name>
        <dbReference type="ChEBI" id="CHEBI:57705"/>
    </ligand>
</feature>
<reference evidence="21" key="1">
    <citation type="journal article" date="2019" name="Int. J. Syst. Evol. Microbiol.">
        <title>The Global Catalogue of Microorganisms (GCM) 10K type strain sequencing project: providing services to taxonomists for standard genome sequencing and annotation.</title>
        <authorList>
            <consortium name="The Broad Institute Genomics Platform"/>
            <consortium name="The Broad Institute Genome Sequencing Center for Infectious Disease"/>
            <person name="Wu L."/>
            <person name="Ma J."/>
        </authorList>
    </citation>
    <scope>NUCLEOTIDE SEQUENCE [LARGE SCALE GENOMIC DNA]</scope>
    <source>
        <strain evidence="21">CGMCC 1.15928</strain>
    </source>
</reference>
<keyword evidence="9 18" id="KW-0460">Magnesium</keyword>
<keyword evidence="8 18" id="KW-0677">Repeat</keyword>
<feature type="binding site" evidence="18">
    <location>
        <position position="7"/>
    </location>
    <ligand>
        <name>UDP-N-acetyl-alpha-D-glucosamine</name>
        <dbReference type="ChEBI" id="CHEBI:57705"/>
    </ligand>
</feature>
<keyword evidence="11 18" id="KW-0573">Peptidoglycan synthesis</keyword>
<keyword evidence="13 18" id="KW-0012">Acyltransferase</keyword>
<proteinExistence type="inferred from homology"/>
<feature type="region of interest" description="Linker" evidence="18">
    <location>
        <begin position="216"/>
        <end position="236"/>
    </location>
</feature>
<comment type="pathway">
    <text evidence="18">Nucleotide-sugar biosynthesis; UDP-N-acetyl-alpha-D-glucosamine biosynthesis; UDP-N-acetyl-alpha-D-glucosamine from N-acetyl-alpha-D-glucosamine 1-phosphate: step 1/1.</text>
</comment>
<feature type="binding site" evidence="18">
    <location>
        <position position="374"/>
    </location>
    <ligand>
        <name>acetyl-CoA</name>
        <dbReference type="ChEBI" id="CHEBI:57288"/>
    </ligand>
</feature>
<feature type="region of interest" description="Pyrophosphorylase" evidence="18">
    <location>
        <begin position="1"/>
        <end position="215"/>
    </location>
</feature>
<comment type="cofactor">
    <cofactor evidence="18">
        <name>Mg(2+)</name>
        <dbReference type="ChEBI" id="CHEBI:18420"/>
    </cofactor>
    <text evidence="18">Binds 1 Mg(2+) ion per subunit.</text>
</comment>
<comment type="pathway">
    <text evidence="18">Bacterial outer membrane biogenesis; LPS lipid A biosynthesis.</text>
</comment>
<feature type="binding site" evidence="18">
    <location>
        <position position="346"/>
    </location>
    <ligand>
        <name>UDP-N-acetyl-alpha-D-glucosamine</name>
        <dbReference type="ChEBI" id="CHEBI:57705"/>
    </ligand>
</feature>
<dbReference type="HAMAP" id="MF_01631">
    <property type="entry name" value="GlmU"/>
    <property type="match status" value="1"/>
</dbReference>
<dbReference type="InterPro" id="IPR018357">
    <property type="entry name" value="Hexapep_transf_CS"/>
</dbReference>
<comment type="catalytic activity">
    <reaction evidence="15 18">
        <text>alpha-D-glucosamine 1-phosphate + acetyl-CoA = N-acetyl-alpha-D-glucosamine 1-phosphate + CoA + H(+)</text>
        <dbReference type="Rhea" id="RHEA:13725"/>
        <dbReference type="ChEBI" id="CHEBI:15378"/>
        <dbReference type="ChEBI" id="CHEBI:57287"/>
        <dbReference type="ChEBI" id="CHEBI:57288"/>
        <dbReference type="ChEBI" id="CHEBI:57776"/>
        <dbReference type="ChEBI" id="CHEBI:58516"/>
        <dbReference type="EC" id="2.3.1.157"/>
    </reaction>
</comment>
<dbReference type="InterPro" id="IPR005882">
    <property type="entry name" value="Bifunctional_GlmU"/>
</dbReference>
<dbReference type="Gene3D" id="2.160.10.10">
    <property type="entry name" value="Hexapeptide repeat proteins"/>
    <property type="match status" value="1"/>
</dbReference>
<protein>
    <recommendedName>
        <fullName evidence="18">Bifunctional protein GlmU</fullName>
    </recommendedName>
    <domain>
        <recommendedName>
            <fullName evidence="18">UDP-N-acetylglucosamine pyrophosphorylase</fullName>
            <ecNumber evidence="18">2.7.7.23</ecNumber>
        </recommendedName>
        <alternativeName>
            <fullName evidence="18">N-acetylglucosamine-1-phosphate uridyltransferase</fullName>
        </alternativeName>
    </domain>
    <domain>
        <recommendedName>
            <fullName evidence="18">Glucosamine-1-phosphate N-acetyltransferase</fullName>
            <ecNumber evidence="18">2.3.1.157</ecNumber>
        </recommendedName>
    </domain>
</protein>
<feature type="binding site" evidence="18">
    <location>
        <position position="213"/>
    </location>
    <ligand>
        <name>UDP-N-acetyl-alpha-D-glucosamine</name>
        <dbReference type="ChEBI" id="CHEBI:57705"/>
    </ligand>
</feature>
<keyword evidence="21" id="KW-1185">Reference proteome</keyword>
<evidence type="ECO:0000256" key="1">
    <source>
        <dbReference type="ARBA" id="ARBA00004496"/>
    </source>
</evidence>
<evidence type="ECO:0000256" key="12">
    <source>
        <dbReference type="ARBA" id="ARBA00023268"/>
    </source>
</evidence>
<feature type="binding site" evidence="18">
    <location>
        <position position="213"/>
    </location>
    <ligand>
        <name>Mg(2+)</name>
        <dbReference type="ChEBI" id="CHEBI:18420"/>
    </ligand>
</feature>
<evidence type="ECO:0000256" key="2">
    <source>
        <dbReference type="ARBA" id="ARBA00007707"/>
    </source>
</evidence>
<feature type="active site" description="Proton acceptor" evidence="18">
    <location>
        <position position="332"/>
    </location>
</feature>
<keyword evidence="5 18" id="KW-0808">Transferase</keyword>
<dbReference type="CDD" id="cd03353">
    <property type="entry name" value="LbH_GlmU_C"/>
    <property type="match status" value="1"/>
</dbReference>
<dbReference type="Pfam" id="PF00132">
    <property type="entry name" value="Hexapep"/>
    <property type="match status" value="2"/>
</dbReference>
<evidence type="ECO:0000256" key="13">
    <source>
        <dbReference type="ARBA" id="ARBA00023315"/>
    </source>
</evidence>
<dbReference type="SUPFAM" id="SSF51161">
    <property type="entry name" value="Trimeric LpxA-like enzymes"/>
    <property type="match status" value="1"/>
</dbReference>
<feature type="binding site" evidence="18">
    <location>
        <position position="156"/>
    </location>
    <ligand>
        <name>UDP-N-acetyl-alpha-D-glucosamine</name>
        <dbReference type="ChEBI" id="CHEBI:57705"/>
    </ligand>
</feature>
<dbReference type="Proteomes" id="UP000628854">
    <property type="component" value="Unassembled WGS sequence"/>
</dbReference>
<feature type="binding site" evidence="18">
    <location>
        <begin position="355"/>
        <end position="356"/>
    </location>
    <ligand>
        <name>acetyl-CoA</name>
        <dbReference type="ChEBI" id="CHEBI:57288"/>
    </ligand>
</feature>
<evidence type="ECO:0000256" key="10">
    <source>
        <dbReference type="ARBA" id="ARBA00022960"/>
    </source>
</evidence>
<keyword evidence="10 18" id="KW-0133">Cell shape</keyword>
<feature type="region of interest" description="N-acetyltransferase" evidence="18">
    <location>
        <begin position="237"/>
        <end position="435"/>
    </location>
</feature>
<evidence type="ECO:0000313" key="20">
    <source>
        <dbReference type="EMBL" id="GGB60271.1"/>
    </source>
</evidence>
<dbReference type="CDD" id="cd02540">
    <property type="entry name" value="GT2_GlmU_N_bac"/>
    <property type="match status" value="1"/>
</dbReference>
<dbReference type="InterPro" id="IPR029044">
    <property type="entry name" value="Nucleotide-diphossugar_trans"/>
</dbReference>
<keyword evidence="12 18" id="KW-0511">Multifunctional enzyme</keyword>
<evidence type="ECO:0000256" key="4">
    <source>
        <dbReference type="ARBA" id="ARBA00022490"/>
    </source>
</evidence>
<organism evidence="20 21">
    <name type="scientific">Henriciella pelagia</name>
    <dbReference type="NCBI Taxonomy" id="1977912"/>
    <lineage>
        <taxon>Bacteria</taxon>
        <taxon>Pseudomonadati</taxon>
        <taxon>Pseudomonadota</taxon>
        <taxon>Alphaproteobacteria</taxon>
        <taxon>Hyphomonadales</taxon>
        <taxon>Hyphomonadaceae</taxon>
        <taxon>Henriciella</taxon>
    </lineage>
</organism>
<evidence type="ECO:0000256" key="16">
    <source>
        <dbReference type="ARBA" id="ARBA00048493"/>
    </source>
</evidence>
<evidence type="ECO:0000256" key="11">
    <source>
        <dbReference type="ARBA" id="ARBA00022984"/>
    </source>
</evidence>
<dbReference type="SUPFAM" id="SSF53448">
    <property type="entry name" value="Nucleotide-diphospho-sugar transferases"/>
    <property type="match status" value="1"/>
</dbReference>
<comment type="caution">
    <text evidence="18">Lacks conserved residue(s) required for the propagation of feature annotation.</text>
</comment>
<evidence type="ECO:0000256" key="18">
    <source>
        <dbReference type="HAMAP-Rule" id="MF_01631"/>
    </source>
</evidence>
<evidence type="ECO:0000256" key="14">
    <source>
        <dbReference type="ARBA" id="ARBA00023316"/>
    </source>
</evidence>
<comment type="subunit">
    <text evidence="18">Homotrimer.</text>
</comment>
<dbReference type="NCBIfam" id="NF010933">
    <property type="entry name" value="PRK14353.1"/>
    <property type="match status" value="1"/>
</dbReference>
<gene>
    <name evidence="18 20" type="primary">glmU</name>
    <name evidence="20" type="ORF">GCM10011503_05930</name>
</gene>
<evidence type="ECO:0000259" key="19">
    <source>
        <dbReference type="Pfam" id="PF12804"/>
    </source>
</evidence>
<feature type="binding site" evidence="18">
    <location>
        <begin position="88"/>
        <end position="90"/>
    </location>
    <ligand>
        <name>UDP-N-acetyl-alpha-D-glucosamine</name>
        <dbReference type="ChEBI" id="CHEBI:57705"/>
    </ligand>
</feature>
<feature type="binding site" evidence="18">
    <location>
        <position position="90"/>
    </location>
    <ligand>
        <name>Mg(2+)</name>
        <dbReference type="ChEBI" id="CHEBI:18420"/>
    </ligand>
</feature>
<comment type="similarity">
    <text evidence="2 18">In the C-terminal section; belongs to the transferase hexapeptide repeat family.</text>
</comment>
<dbReference type="InterPro" id="IPR011004">
    <property type="entry name" value="Trimer_LpxA-like_sf"/>
</dbReference>
<feature type="binding site" evidence="18">
    <location>
        <position position="392"/>
    </location>
    <ligand>
        <name>acetyl-CoA</name>
        <dbReference type="ChEBI" id="CHEBI:57288"/>
    </ligand>
</feature>
<dbReference type="InterPro" id="IPR038009">
    <property type="entry name" value="GlmU_C_LbH"/>
</dbReference>
<dbReference type="InterPro" id="IPR025877">
    <property type="entry name" value="MobA-like_NTP_Trfase"/>
</dbReference>
<dbReference type="InterPro" id="IPR050065">
    <property type="entry name" value="GlmU-like"/>
</dbReference>
<evidence type="ECO:0000256" key="5">
    <source>
        <dbReference type="ARBA" id="ARBA00022679"/>
    </source>
</evidence>
<dbReference type="EMBL" id="BMKF01000001">
    <property type="protein sequence ID" value="GGB60271.1"/>
    <property type="molecule type" value="Genomic_DNA"/>
</dbReference>
<dbReference type="NCBIfam" id="TIGR01173">
    <property type="entry name" value="glmU"/>
    <property type="match status" value="1"/>
</dbReference>
<dbReference type="EC" id="2.3.1.157" evidence="18"/>
<evidence type="ECO:0000256" key="17">
    <source>
        <dbReference type="ARBA" id="ARBA00049628"/>
    </source>
</evidence>
<feature type="binding site" evidence="18">
    <location>
        <position position="409"/>
    </location>
    <ligand>
        <name>acetyl-CoA</name>
        <dbReference type="ChEBI" id="CHEBI:57288"/>
    </ligand>
</feature>
<evidence type="ECO:0000256" key="6">
    <source>
        <dbReference type="ARBA" id="ARBA00022695"/>
    </source>
</evidence>
<keyword evidence="14 18" id="KW-0961">Cell wall biogenesis/degradation</keyword>
<dbReference type="Pfam" id="PF12804">
    <property type="entry name" value="NTP_transf_3"/>
    <property type="match status" value="1"/>
</dbReference>
<evidence type="ECO:0000256" key="3">
    <source>
        <dbReference type="ARBA" id="ARBA00007947"/>
    </source>
</evidence>
<keyword evidence="4 18" id="KW-0963">Cytoplasm</keyword>
<comment type="pathway">
    <text evidence="18">Nucleotide-sugar biosynthesis; UDP-N-acetyl-alpha-D-glucosamine biosynthesis; N-acetyl-alpha-D-glucosamine 1-phosphate from alpha-D-glucosamine 6-phosphate (route II): step 2/2.</text>
</comment>
<comment type="function">
    <text evidence="17 18">Catalyzes the last two sequential reactions in the de novo biosynthetic pathway for UDP-N-acetylglucosamine (UDP-GlcNAc). The C-terminal domain catalyzes the transfer of acetyl group from acetyl coenzyme A to glucosamine-1-phosphate (GlcN-1-P) to produce N-acetylglucosamine-1-phosphate (GlcNAc-1-P), which is converted into UDP-GlcNAc by the transfer of uridine 5-monophosphate (from uridine 5-triphosphate), a reaction catalyzed by the N-terminal domain.</text>
</comment>
<feature type="binding site" evidence="18">
    <location>
        <begin position="65"/>
        <end position="66"/>
    </location>
    <ligand>
        <name>UDP-N-acetyl-alpha-D-glucosamine</name>
        <dbReference type="ChEBI" id="CHEBI:57705"/>
    </ligand>
</feature>
<keyword evidence="7 18" id="KW-0479">Metal-binding</keyword>
<comment type="similarity">
    <text evidence="3 18">In the N-terminal section; belongs to the N-acetylglucosamine-1-phosphate uridyltransferase family.</text>
</comment>
<dbReference type="EC" id="2.7.7.23" evidence="18"/>
<name>A0ABQ1J8D3_9PROT</name>
<dbReference type="PANTHER" id="PTHR43584:SF3">
    <property type="entry name" value="BIFUNCTIONAL PROTEIN GLMU"/>
    <property type="match status" value="1"/>
</dbReference>
<feature type="binding site" evidence="18">
    <location>
        <position position="335"/>
    </location>
    <ligand>
        <name>UDP-N-acetyl-alpha-D-glucosamine</name>
        <dbReference type="ChEBI" id="CHEBI:57705"/>
    </ligand>
</feature>
<comment type="subcellular location">
    <subcellularLocation>
        <location evidence="1 18">Cytoplasm</location>
    </subcellularLocation>
</comment>
<evidence type="ECO:0000313" key="21">
    <source>
        <dbReference type="Proteomes" id="UP000628854"/>
    </source>
</evidence>
<feature type="domain" description="MobA-like NTP transferase" evidence="19">
    <location>
        <begin position="3"/>
        <end position="117"/>
    </location>
</feature>
<feature type="binding site" evidence="18">
    <location>
        <position position="141"/>
    </location>
    <ligand>
        <name>UDP-N-acetyl-alpha-D-glucosamine</name>
        <dbReference type="ChEBI" id="CHEBI:57705"/>
    </ligand>
</feature>
<dbReference type="InterPro" id="IPR001451">
    <property type="entry name" value="Hexapep"/>
</dbReference>
<dbReference type="PANTHER" id="PTHR43584">
    <property type="entry name" value="NUCLEOTIDYL TRANSFERASE"/>
    <property type="match status" value="1"/>
</dbReference>
<evidence type="ECO:0000256" key="9">
    <source>
        <dbReference type="ARBA" id="ARBA00022842"/>
    </source>
</evidence>
<feature type="binding site" evidence="18">
    <location>
        <position position="320"/>
    </location>
    <ligand>
        <name>UDP-N-acetyl-alpha-D-glucosamine</name>
        <dbReference type="ChEBI" id="CHEBI:57705"/>
    </ligand>
</feature>
<evidence type="ECO:0000256" key="15">
    <source>
        <dbReference type="ARBA" id="ARBA00048247"/>
    </source>
</evidence>
<dbReference type="Gene3D" id="3.90.550.10">
    <property type="entry name" value="Spore Coat Polysaccharide Biosynthesis Protein SpsA, Chain A"/>
    <property type="match status" value="1"/>
</dbReference>
<feature type="binding site" evidence="18">
    <location>
        <position position="349"/>
    </location>
    <ligand>
        <name>acetyl-CoA</name>
        <dbReference type="ChEBI" id="CHEBI:57288"/>
    </ligand>
</feature>
<keyword evidence="6 18" id="KW-0548">Nucleotidyltransferase</keyword>
<evidence type="ECO:0000256" key="7">
    <source>
        <dbReference type="ARBA" id="ARBA00022723"/>
    </source>
</evidence>